<dbReference type="InterPro" id="IPR037923">
    <property type="entry name" value="HTH-like"/>
</dbReference>
<reference evidence="5 6" key="1">
    <citation type="journal article" date="2022" name="Int. J. Syst. Evol. Microbiol.">
        <title>Prevotella herbatica sp. nov., a plant polysaccharide-decomposing anaerobic bacterium isolated from a methanogenic reactor.</title>
        <authorList>
            <person name="Uek A."/>
            <person name="Tonouchi A."/>
            <person name="Kaku N."/>
            <person name="Ueki K."/>
        </authorList>
    </citation>
    <scope>NUCLEOTIDE SEQUENCE [LARGE SCALE GENOMIC DNA]</scope>
    <source>
        <strain evidence="5 6">WR041</strain>
    </source>
</reference>
<accession>A0ABM7NY06</accession>
<evidence type="ECO:0000259" key="4">
    <source>
        <dbReference type="PROSITE" id="PS01124"/>
    </source>
</evidence>
<protein>
    <submittedName>
        <fullName evidence="5">AraC family transcriptional regulator</fullName>
    </submittedName>
</protein>
<feature type="domain" description="HTH araC/xylS-type" evidence="4">
    <location>
        <begin position="179"/>
        <end position="277"/>
    </location>
</feature>
<dbReference type="SUPFAM" id="SSF46689">
    <property type="entry name" value="Homeodomain-like"/>
    <property type="match status" value="1"/>
</dbReference>
<evidence type="ECO:0000313" key="5">
    <source>
        <dbReference type="EMBL" id="BCS85362.1"/>
    </source>
</evidence>
<dbReference type="PRINTS" id="PR00032">
    <property type="entry name" value="HTHARAC"/>
</dbReference>
<dbReference type="PANTHER" id="PTHR43280">
    <property type="entry name" value="ARAC-FAMILY TRANSCRIPTIONAL REGULATOR"/>
    <property type="match status" value="1"/>
</dbReference>
<organism evidence="5 6">
    <name type="scientific">Prevotella herbatica</name>
    <dbReference type="NCBI Taxonomy" id="2801997"/>
    <lineage>
        <taxon>Bacteria</taxon>
        <taxon>Pseudomonadati</taxon>
        <taxon>Bacteroidota</taxon>
        <taxon>Bacteroidia</taxon>
        <taxon>Bacteroidales</taxon>
        <taxon>Prevotellaceae</taxon>
        <taxon>Prevotella</taxon>
    </lineage>
</organism>
<keyword evidence="2" id="KW-0238">DNA-binding</keyword>
<dbReference type="SMART" id="SM00342">
    <property type="entry name" value="HTH_ARAC"/>
    <property type="match status" value="1"/>
</dbReference>
<dbReference type="Proteomes" id="UP001319045">
    <property type="component" value="Chromosome"/>
</dbReference>
<keyword evidence="6" id="KW-1185">Reference proteome</keyword>
<evidence type="ECO:0000313" key="6">
    <source>
        <dbReference type="Proteomes" id="UP001319045"/>
    </source>
</evidence>
<dbReference type="EMBL" id="AP024484">
    <property type="protein sequence ID" value="BCS85362.1"/>
    <property type="molecule type" value="Genomic_DNA"/>
</dbReference>
<dbReference type="SUPFAM" id="SSF51215">
    <property type="entry name" value="Regulatory protein AraC"/>
    <property type="match status" value="1"/>
</dbReference>
<dbReference type="Gene3D" id="1.10.10.60">
    <property type="entry name" value="Homeodomain-like"/>
    <property type="match status" value="1"/>
</dbReference>
<proteinExistence type="predicted"/>
<dbReference type="InterPro" id="IPR009057">
    <property type="entry name" value="Homeodomain-like_sf"/>
</dbReference>
<dbReference type="InterPro" id="IPR020449">
    <property type="entry name" value="Tscrpt_reg_AraC-type_HTH"/>
</dbReference>
<gene>
    <name evidence="5" type="ORF">prwr041_12550</name>
</gene>
<name>A0ABM7NY06_9BACT</name>
<dbReference type="Pfam" id="PF12833">
    <property type="entry name" value="HTH_18"/>
    <property type="match status" value="1"/>
</dbReference>
<dbReference type="RefSeq" id="WP_207155510.1">
    <property type="nucleotide sequence ID" value="NZ_AP024484.1"/>
</dbReference>
<evidence type="ECO:0000256" key="3">
    <source>
        <dbReference type="ARBA" id="ARBA00023163"/>
    </source>
</evidence>
<dbReference type="PANTHER" id="PTHR43280:SF32">
    <property type="entry name" value="TRANSCRIPTIONAL REGULATORY PROTEIN"/>
    <property type="match status" value="1"/>
</dbReference>
<keyword evidence="3" id="KW-0804">Transcription</keyword>
<evidence type="ECO:0000256" key="1">
    <source>
        <dbReference type="ARBA" id="ARBA00023015"/>
    </source>
</evidence>
<evidence type="ECO:0000256" key="2">
    <source>
        <dbReference type="ARBA" id="ARBA00023125"/>
    </source>
</evidence>
<keyword evidence="1" id="KW-0805">Transcription regulation</keyword>
<dbReference type="PROSITE" id="PS01124">
    <property type="entry name" value="HTH_ARAC_FAMILY_2"/>
    <property type="match status" value="1"/>
</dbReference>
<sequence>MENKSKIRIHRSKFKGLNIHIKKVQSTNSCEWIKYAHRDEHFIFYVQQEGLTELMIDFKDYQMNGKTFCFICPGQVHYYIRQTSPKGYFIFIDSSYLKNEYRSTFENHQNLNQINSVLNDSLFKLISLIADQLSISTTDIGENIIRSLTDSLIGIMVLEIKRDEKQCQGAIDRKTELLSQFRNLVRKHFEKFKKPNDYADMLNISVPYLNQITKQQTGYTASYWIQQEILLEAKRLLHYTQLSSKEIAFSVGYDDYAYFSRFFKSNVGITPLEFRKNYLDLSNLYY</sequence>
<dbReference type="InterPro" id="IPR018060">
    <property type="entry name" value="HTH_AraC"/>
</dbReference>